<keyword evidence="1" id="KW-0460">Magnesium</keyword>
<name>C7DGY4_MICA2</name>
<organism evidence="3 4">
    <name type="scientific">Candidatus Micrarchaeum acidiphilum ARMAN-2</name>
    <dbReference type="NCBI Taxonomy" id="425595"/>
    <lineage>
        <taxon>Archaea</taxon>
        <taxon>Candidatus Micrarchaeota</taxon>
        <taxon>Candidatus Micrarchaeia</taxon>
        <taxon>Candidatus Micrarchaeales</taxon>
        <taxon>Candidatus Micrarchaeaceae</taxon>
        <taxon>Candidatus Micrarchaeum</taxon>
    </lineage>
</organism>
<evidence type="ECO:0000313" key="4">
    <source>
        <dbReference type="Proteomes" id="UP000332487"/>
    </source>
</evidence>
<reference evidence="3 4" key="1">
    <citation type="journal article" date="2009" name="Genome Biol.">
        <title>Community-wide analysis of microbial genome sequence signatures.</title>
        <authorList>
            <person name="Dick G.J."/>
            <person name="Andersson A.F."/>
            <person name="Baker B.J."/>
            <person name="Simmons S.L."/>
            <person name="Thomas B.C."/>
            <person name="Yelton A.P."/>
            <person name="Banfield J.F."/>
        </authorList>
    </citation>
    <scope>NUCLEOTIDE SEQUENCE [LARGE SCALE GENOMIC DNA]</scope>
    <source>
        <strain evidence="3">ARMAN-2</strain>
    </source>
</reference>
<evidence type="ECO:0000259" key="2">
    <source>
        <dbReference type="Pfam" id="PF01850"/>
    </source>
</evidence>
<dbReference type="SUPFAM" id="SSF88723">
    <property type="entry name" value="PIN domain-like"/>
    <property type="match status" value="1"/>
</dbReference>
<dbReference type="InterPro" id="IPR044153">
    <property type="entry name" value="PIN_Pae0151-like"/>
</dbReference>
<keyword evidence="4" id="KW-1185">Reference proteome</keyword>
<reference evidence="3 4" key="2">
    <citation type="journal article" date="2010" name="Proc. Natl. Acad. Sci. U.S.A.">
        <title>Enigmatic, ultrasmall, uncultivated Archaea.</title>
        <authorList>
            <person name="Baker B.J."/>
            <person name="Comolli L.R."/>
            <person name="Dick G.J."/>
            <person name="Hauser L.J."/>
            <person name="Hyatt D."/>
            <person name="Dill B.D."/>
            <person name="Land M.L."/>
            <person name="Verberkmoes N.C."/>
            <person name="Hettich R.L."/>
            <person name="Banfield J.F."/>
        </authorList>
    </citation>
    <scope>NUCLEOTIDE SEQUENCE [LARGE SCALE GENOMIC DNA]</scope>
    <source>
        <strain evidence="3">ARMAN-2</strain>
    </source>
</reference>
<dbReference type="EMBL" id="GG697239">
    <property type="protein sequence ID" value="EET90305.1"/>
    <property type="molecule type" value="Genomic_DNA"/>
</dbReference>
<dbReference type="InterPro" id="IPR051619">
    <property type="entry name" value="TypeII_TA_RNase_PINc/VapC"/>
</dbReference>
<accession>C7DGY4</accession>
<sequence>MIVADANALVKLFITENYSKEVSKIFDDLTSKNEPVLVPDIALPETISGLWKHLFIIKDINKVQFNNALKNLTSTWELLSVVRSKTVVKDAARIAVDYRISIYDALYVSLSLSRNAALLTFDGPVKEKREELGIKLVDI</sequence>
<dbReference type="InterPro" id="IPR002716">
    <property type="entry name" value="PIN_dom"/>
</dbReference>
<protein>
    <recommendedName>
        <fullName evidence="2">PIN domain-containing protein</fullName>
    </recommendedName>
</protein>
<evidence type="ECO:0000256" key="1">
    <source>
        <dbReference type="ARBA" id="ARBA00022842"/>
    </source>
</evidence>
<dbReference type="Gene3D" id="3.40.50.1010">
    <property type="entry name" value="5'-nuclease"/>
    <property type="match status" value="1"/>
</dbReference>
<proteinExistence type="predicted"/>
<evidence type="ECO:0000313" key="3">
    <source>
        <dbReference type="EMBL" id="EET90305.1"/>
    </source>
</evidence>
<feature type="domain" description="PIN" evidence="2">
    <location>
        <begin position="2"/>
        <end position="123"/>
    </location>
</feature>
<dbReference type="CDD" id="cd09873">
    <property type="entry name" value="PIN_Pae0151-like"/>
    <property type="match status" value="1"/>
</dbReference>
<dbReference type="PANTHER" id="PTHR35901:SF1">
    <property type="entry name" value="EXONUCLEASE VAPC9"/>
    <property type="match status" value="1"/>
</dbReference>
<dbReference type="Pfam" id="PF01850">
    <property type="entry name" value="PIN"/>
    <property type="match status" value="1"/>
</dbReference>
<dbReference type="AlphaFoldDB" id="C7DGY4"/>
<dbReference type="PANTHER" id="PTHR35901">
    <property type="entry name" value="RIBONUCLEASE VAPC3"/>
    <property type="match status" value="1"/>
</dbReference>
<gene>
    <name evidence="3" type="ORF">UNLARM2_1015</name>
</gene>
<dbReference type="Proteomes" id="UP000332487">
    <property type="component" value="Unassembled WGS sequence"/>
</dbReference>
<dbReference type="InterPro" id="IPR029060">
    <property type="entry name" value="PIN-like_dom_sf"/>
</dbReference>